<dbReference type="AlphaFoldDB" id="A0A7H0SQ51"/>
<evidence type="ECO:0000256" key="1">
    <source>
        <dbReference type="ARBA" id="ARBA00022801"/>
    </source>
</evidence>
<proteinExistence type="predicted"/>
<reference evidence="2 3" key="1">
    <citation type="submission" date="2019-12" db="EMBL/GenBank/DDBJ databases">
        <title>Corynebacterium sp. nov., isolated from feces of the Anser Albifrons in China.</title>
        <authorList>
            <person name="Liu Q."/>
        </authorList>
    </citation>
    <scope>NUCLEOTIDE SEQUENCE [LARGE SCALE GENOMIC DNA]</scope>
    <source>
        <strain evidence="2 3">4H37-19</strain>
    </source>
</reference>
<dbReference type="SUPFAM" id="SSF53474">
    <property type="entry name" value="alpha/beta-Hydrolases"/>
    <property type="match status" value="1"/>
</dbReference>
<keyword evidence="3" id="KW-1185">Reference proteome</keyword>
<dbReference type="PRINTS" id="PR00111">
    <property type="entry name" value="ABHYDROLASE"/>
</dbReference>
<name>A0A7H0SQ51_9CORY</name>
<dbReference type="PANTHER" id="PTHR43798">
    <property type="entry name" value="MONOACYLGLYCEROL LIPASE"/>
    <property type="match status" value="1"/>
</dbReference>
<dbReference type="GO" id="GO:0016787">
    <property type="term" value="F:hydrolase activity"/>
    <property type="evidence" value="ECO:0007669"/>
    <property type="project" value="UniProtKB-KW"/>
</dbReference>
<dbReference type="InterPro" id="IPR050266">
    <property type="entry name" value="AB_hydrolase_sf"/>
</dbReference>
<dbReference type="Gene3D" id="3.40.50.1820">
    <property type="entry name" value="alpha/beta hydrolase"/>
    <property type="match status" value="1"/>
</dbReference>
<dbReference type="GO" id="GO:0016020">
    <property type="term" value="C:membrane"/>
    <property type="evidence" value="ECO:0007669"/>
    <property type="project" value="TreeGrafter"/>
</dbReference>
<keyword evidence="1 2" id="KW-0378">Hydrolase</keyword>
<dbReference type="InterPro" id="IPR000073">
    <property type="entry name" value="AB_hydrolase_1"/>
</dbReference>
<dbReference type="EMBL" id="CP046884">
    <property type="protein sequence ID" value="QNQ90676.1"/>
    <property type="molecule type" value="Genomic_DNA"/>
</dbReference>
<dbReference type="InterPro" id="IPR029058">
    <property type="entry name" value="AB_hydrolase_fold"/>
</dbReference>
<evidence type="ECO:0000313" key="3">
    <source>
        <dbReference type="Proteomes" id="UP000516320"/>
    </source>
</evidence>
<organism evidence="2 3">
    <name type="scientific">Corynebacterium poyangense</name>
    <dbReference type="NCBI Taxonomy" id="2684405"/>
    <lineage>
        <taxon>Bacteria</taxon>
        <taxon>Bacillati</taxon>
        <taxon>Actinomycetota</taxon>
        <taxon>Actinomycetes</taxon>
        <taxon>Mycobacteriales</taxon>
        <taxon>Corynebacteriaceae</taxon>
        <taxon>Corynebacterium</taxon>
    </lineage>
</organism>
<evidence type="ECO:0000313" key="2">
    <source>
        <dbReference type="EMBL" id="QNQ90676.1"/>
    </source>
</evidence>
<dbReference type="KEGG" id="cpoy:GP475_08530"/>
<protein>
    <submittedName>
        <fullName evidence="2">Alpha/beta fold hydrolase</fullName>
    </submittedName>
</protein>
<accession>A0A7H0SQ51</accession>
<sequence>MTESENTWLLDTAVDGPAEAPTIVLGHSLGSSLTMWDEVVPLLSSDFQVVRYNLPGHGGAAVAPLDRPCTMADILAALARTLQHLGVVDFHLAGLSFGGATALAAGIAHAAGDPDYHNLKSISVMSSGPVNAPLDQWSQKIATVRSSGTESLVDATFERWFSDNAAITHPEMVRKIREAFLECDDAGYAQICEVLGSTDLSNEVSSISVPTLLISAEHDGGLPWDKADELALKIAENSTPVRITKLAGVKHMSAVERPSEVAEALRGQVTAAMA</sequence>
<dbReference type="RefSeq" id="WP_187973990.1">
    <property type="nucleotide sequence ID" value="NZ_CP046884.1"/>
</dbReference>
<dbReference type="Proteomes" id="UP000516320">
    <property type="component" value="Chromosome"/>
</dbReference>
<gene>
    <name evidence="2" type="ORF">GP475_08530</name>
</gene>
<dbReference type="Pfam" id="PF12697">
    <property type="entry name" value="Abhydrolase_6"/>
    <property type="match status" value="1"/>
</dbReference>
<dbReference type="PANTHER" id="PTHR43798:SF31">
    <property type="entry name" value="AB HYDROLASE SUPERFAMILY PROTEIN YCLE"/>
    <property type="match status" value="1"/>
</dbReference>